<dbReference type="PANTHER" id="PTHR28511:SF1">
    <property type="entry name" value="ENDONUCLEASE V"/>
    <property type="match status" value="1"/>
</dbReference>
<keyword evidence="2 6" id="KW-0963">Cytoplasm</keyword>
<keyword evidence="6" id="KW-0479">Metal-binding</keyword>
<keyword evidence="5 6" id="KW-0378">Hydrolase</keyword>
<dbReference type="RefSeq" id="WP_131911169.1">
    <property type="nucleotide sequence ID" value="NZ_OU594967.1"/>
</dbReference>
<keyword evidence="6" id="KW-0234">DNA repair</keyword>
<organism evidence="7 8">
    <name type="scientific">Celerinatantimonas diazotrophica</name>
    <dbReference type="NCBI Taxonomy" id="412034"/>
    <lineage>
        <taxon>Bacteria</taxon>
        <taxon>Pseudomonadati</taxon>
        <taxon>Pseudomonadota</taxon>
        <taxon>Gammaproteobacteria</taxon>
        <taxon>Celerinatantimonadaceae</taxon>
        <taxon>Celerinatantimonas</taxon>
    </lineage>
</organism>
<feature type="binding site" evidence="6">
    <location>
        <position position="107"/>
    </location>
    <ligand>
        <name>Mg(2+)</name>
        <dbReference type="ChEBI" id="CHEBI:18420"/>
    </ligand>
</feature>
<evidence type="ECO:0000256" key="2">
    <source>
        <dbReference type="ARBA" id="ARBA00022490"/>
    </source>
</evidence>
<feature type="binding site" evidence="6">
    <location>
        <position position="39"/>
    </location>
    <ligand>
        <name>Mg(2+)</name>
        <dbReference type="ChEBI" id="CHEBI:18420"/>
    </ligand>
</feature>
<comment type="caution">
    <text evidence="7">The sequence shown here is derived from an EMBL/GenBank/DDBJ whole genome shotgun (WGS) entry which is preliminary data.</text>
</comment>
<sequence>MDWQWPFSVQQAREFQTRAASQLQLTPFQHPVRCIAGADIGLPNKGSMVRAAICTFDANCLTPLELSIVTLPNTMPYIPGLLGFREVPALVRAYELLENKPQLVLVDGQGIAHPRRFGNASQLGWQLNIATIGVAKSKLTGEHQPLEAPPGSVQPLIDENHIVGYVLRSKARCKPLYLSPGNRVSTEQSLSFVRQCLDGYRLPKPTRWADAFASNRPSAAKLLKLLSPDKVHQIT</sequence>
<dbReference type="OrthoDB" id="9790916at2"/>
<evidence type="ECO:0000256" key="6">
    <source>
        <dbReference type="HAMAP-Rule" id="MF_00801"/>
    </source>
</evidence>
<dbReference type="GO" id="GO:0006281">
    <property type="term" value="P:DNA repair"/>
    <property type="evidence" value="ECO:0007669"/>
    <property type="project" value="UniProtKB-UniRule"/>
</dbReference>
<dbReference type="GO" id="GO:0003727">
    <property type="term" value="F:single-stranded RNA binding"/>
    <property type="evidence" value="ECO:0007669"/>
    <property type="project" value="TreeGrafter"/>
</dbReference>
<comment type="function">
    <text evidence="6">DNA repair enzyme involved in the repair of deaminated bases. Selectively cleaves double-stranded DNA at the second phosphodiester bond 3' to a deoxyinosine leaving behind the intact lesion on the nicked DNA.</text>
</comment>
<evidence type="ECO:0000256" key="4">
    <source>
        <dbReference type="ARBA" id="ARBA00022759"/>
    </source>
</evidence>
<dbReference type="NCBIfam" id="NF008629">
    <property type="entry name" value="PRK11617.1"/>
    <property type="match status" value="1"/>
</dbReference>
<protein>
    <recommendedName>
        <fullName evidence="6">Endonuclease V</fullName>
        <ecNumber evidence="6">3.1.21.7</ecNumber>
    </recommendedName>
    <alternativeName>
        <fullName evidence="6">Deoxyinosine 3'endonuclease</fullName>
    </alternativeName>
    <alternativeName>
        <fullName evidence="6">Deoxyribonuclease V</fullName>
        <shortName evidence="6">DNase V</shortName>
    </alternativeName>
</protein>
<evidence type="ECO:0000313" key="7">
    <source>
        <dbReference type="EMBL" id="TCK63200.1"/>
    </source>
</evidence>
<evidence type="ECO:0000256" key="3">
    <source>
        <dbReference type="ARBA" id="ARBA00022722"/>
    </source>
</evidence>
<dbReference type="AlphaFoldDB" id="A0A4R1KGF3"/>
<dbReference type="GO" id="GO:0000287">
    <property type="term" value="F:magnesium ion binding"/>
    <property type="evidence" value="ECO:0007669"/>
    <property type="project" value="UniProtKB-UniRule"/>
</dbReference>
<dbReference type="EC" id="3.1.21.7" evidence="6"/>
<dbReference type="InterPro" id="IPR007581">
    <property type="entry name" value="Endonuclease-V"/>
</dbReference>
<dbReference type="PANTHER" id="PTHR28511">
    <property type="entry name" value="ENDONUCLEASE V"/>
    <property type="match status" value="1"/>
</dbReference>
<reference evidence="7 8" key="1">
    <citation type="submission" date="2019-03" db="EMBL/GenBank/DDBJ databases">
        <title>Genomic Encyclopedia of Type Strains, Phase IV (KMG-IV): sequencing the most valuable type-strain genomes for metagenomic binning, comparative biology and taxonomic classification.</title>
        <authorList>
            <person name="Goeker M."/>
        </authorList>
    </citation>
    <scope>NUCLEOTIDE SEQUENCE [LARGE SCALE GENOMIC DNA]</scope>
    <source>
        <strain evidence="7 8">DSM 18577</strain>
    </source>
</reference>
<keyword evidence="4 6" id="KW-0255">Endonuclease</keyword>
<gene>
    <name evidence="6" type="primary">nfi</name>
    <name evidence="7" type="ORF">EV690_0297</name>
</gene>
<dbReference type="Gene3D" id="3.30.2170.10">
    <property type="entry name" value="archaeoglobus fulgidus dsm 4304 superfamily"/>
    <property type="match status" value="1"/>
</dbReference>
<comment type="catalytic activity">
    <reaction evidence="6">
        <text>Endonucleolytic cleavage at apurinic or apyrimidinic sites to products with a 5'-phosphate.</text>
        <dbReference type="EC" id="3.1.21.7"/>
    </reaction>
</comment>
<proteinExistence type="inferred from homology"/>
<comment type="cofactor">
    <cofactor evidence="6">
        <name>Mg(2+)</name>
        <dbReference type="ChEBI" id="CHEBI:18420"/>
    </cofactor>
</comment>
<dbReference type="Proteomes" id="UP000295565">
    <property type="component" value="Unassembled WGS sequence"/>
</dbReference>
<dbReference type="Pfam" id="PF04493">
    <property type="entry name" value="Endonuclease_5"/>
    <property type="match status" value="1"/>
</dbReference>
<dbReference type="EMBL" id="SMGD01000003">
    <property type="protein sequence ID" value="TCK63200.1"/>
    <property type="molecule type" value="Genomic_DNA"/>
</dbReference>
<dbReference type="GO" id="GO:0005737">
    <property type="term" value="C:cytoplasm"/>
    <property type="evidence" value="ECO:0007669"/>
    <property type="project" value="UniProtKB-SubCell"/>
</dbReference>
<dbReference type="GO" id="GO:0016891">
    <property type="term" value="F:RNA endonuclease activity producing 5'-phosphomonoesters, hydrolytic mechanism"/>
    <property type="evidence" value="ECO:0007669"/>
    <property type="project" value="TreeGrafter"/>
</dbReference>
<evidence type="ECO:0000313" key="8">
    <source>
        <dbReference type="Proteomes" id="UP000295565"/>
    </source>
</evidence>
<name>A0A4R1KGF3_9GAMM</name>
<comment type="subcellular location">
    <subcellularLocation>
        <location evidence="1 6">Cytoplasm</location>
    </subcellularLocation>
</comment>
<keyword evidence="6" id="KW-0227">DNA damage</keyword>
<dbReference type="GO" id="GO:0043737">
    <property type="term" value="F:deoxyribonuclease V activity"/>
    <property type="evidence" value="ECO:0007669"/>
    <property type="project" value="UniProtKB-UniRule"/>
</dbReference>
<keyword evidence="3 6" id="KW-0540">Nuclease</keyword>
<keyword evidence="8" id="KW-1185">Reference proteome</keyword>
<evidence type="ECO:0000256" key="5">
    <source>
        <dbReference type="ARBA" id="ARBA00022801"/>
    </source>
</evidence>
<comment type="similarity">
    <text evidence="6">Belongs to the endonuclease V family.</text>
</comment>
<accession>A0A4R1KGF3</accession>
<dbReference type="CDD" id="cd06559">
    <property type="entry name" value="Endonuclease_V"/>
    <property type="match status" value="1"/>
</dbReference>
<feature type="site" description="Interaction with target DNA" evidence="6">
    <location>
        <position position="77"/>
    </location>
</feature>
<evidence type="ECO:0000256" key="1">
    <source>
        <dbReference type="ARBA" id="ARBA00004496"/>
    </source>
</evidence>
<keyword evidence="6" id="KW-0460">Magnesium</keyword>
<dbReference type="HAMAP" id="MF_00801">
    <property type="entry name" value="Endonuclease_5"/>
    <property type="match status" value="1"/>
</dbReference>